<feature type="compositionally biased region" description="Polar residues" evidence="1">
    <location>
        <begin position="12"/>
        <end position="28"/>
    </location>
</feature>
<accession>A0A7J0FKY9</accession>
<name>A0A7J0FKY9_9ERIC</name>
<comment type="caution">
    <text evidence="2">The sequence shown here is derived from an EMBL/GenBank/DDBJ whole genome shotgun (WGS) entry which is preliminary data.</text>
</comment>
<organism evidence="2 3">
    <name type="scientific">Actinidia rufa</name>
    <dbReference type="NCBI Taxonomy" id="165716"/>
    <lineage>
        <taxon>Eukaryota</taxon>
        <taxon>Viridiplantae</taxon>
        <taxon>Streptophyta</taxon>
        <taxon>Embryophyta</taxon>
        <taxon>Tracheophyta</taxon>
        <taxon>Spermatophyta</taxon>
        <taxon>Magnoliopsida</taxon>
        <taxon>eudicotyledons</taxon>
        <taxon>Gunneridae</taxon>
        <taxon>Pentapetalae</taxon>
        <taxon>asterids</taxon>
        <taxon>Ericales</taxon>
        <taxon>Actinidiaceae</taxon>
        <taxon>Actinidia</taxon>
    </lineage>
</organism>
<proteinExistence type="predicted"/>
<feature type="region of interest" description="Disordered" evidence="1">
    <location>
        <begin position="1"/>
        <end position="78"/>
    </location>
</feature>
<feature type="compositionally biased region" description="Basic residues" evidence="1">
    <location>
        <begin position="49"/>
        <end position="59"/>
    </location>
</feature>
<evidence type="ECO:0000313" key="2">
    <source>
        <dbReference type="EMBL" id="GFY98597.1"/>
    </source>
</evidence>
<dbReference type="Proteomes" id="UP000585474">
    <property type="component" value="Unassembled WGS sequence"/>
</dbReference>
<dbReference type="AlphaFoldDB" id="A0A7J0FKY9"/>
<protein>
    <submittedName>
        <fullName evidence="2">Uncharacterized protein</fullName>
    </submittedName>
</protein>
<dbReference type="EMBL" id="BJWL01000012">
    <property type="protein sequence ID" value="GFY98597.1"/>
    <property type="molecule type" value="Genomic_DNA"/>
</dbReference>
<gene>
    <name evidence="2" type="ORF">Acr_12g0011380</name>
</gene>
<keyword evidence="3" id="KW-1185">Reference proteome</keyword>
<reference evidence="2 3" key="1">
    <citation type="submission" date="2019-07" db="EMBL/GenBank/DDBJ databases">
        <title>De Novo Assembly of kiwifruit Actinidia rufa.</title>
        <authorList>
            <person name="Sugita-Konishi S."/>
            <person name="Sato K."/>
            <person name="Mori E."/>
            <person name="Abe Y."/>
            <person name="Kisaki G."/>
            <person name="Hamano K."/>
            <person name="Suezawa K."/>
            <person name="Otani M."/>
            <person name="Fukuda T."/>
            <person name="Manabe T."/>
            <person name="Gomi K."/>
            <person name="Tabuchi M."/>
            <person name="Akimitsu K."/>
            <person name="Kataoka I."/>
        </authorList>
    </citation>
    <scope>NUCLEOTIDE SEQUENCE [LARGE SCALE GENOMIC DNA]</scope>
    <source>
        <strain evidence="3">cv. Fuchu</strain>
    </source>
</reference>
<evidence type="ECO:0000256" key="1">
    <source>
        <dbReference type="SAM" id="MobiDB-lite"/>
    </source>
</evidence>
<evidence type="ECO:0000313" key="3">
    <source>
        <dbReference type="Proteomes" id="UP000585474"/>
    </source>
</evidence>
<sequence>MHDDDQPDQIMSRRSQIKANRALSVSNRNSEEVATRKRRFVGVRQGSAKLRRSQARRRSISSEPVIGRTEARTASSSLGFSLSHTHTLNRLGTHFSSDWGAFPSRF</sequence>